<dbReference type="InterPro" id="IPR040746">
    <property type="entry name" value="THO1_MOS11_C"/>
</dbReference>
<name>A0A642UE51_9ASCO</name>
<dbReference type="SUPFAM" id="SSF68906">
    <property type="entry name" value="SAP domain"/>
    <property type="match status" value="1"/>
</dbReference>
<dbReference type="Gene3D" id="1.10.720.30">
    <property type="entry name" value="SAP domain"/>
    <property type="match status" value="1"/>
</dbReference>
<reference evidence="5" key="1">
    <citation type="journal article" date="2019" name="G3 (Bethesda)">
        <title>Genome Assemblies of Two Rare Opportunistic Yeast Pathogens: Diutina rugosa (syn. Candida rugosa) and Trichomonascus ciferrii (syn. Candida ciferrii).</title>
        <authorList>
            <person name="Mixao V."/>
            <person name="Saus E."/>
            <person name="Hansen A.P."/>
            <person name="Lass-Florl C."/>
            <person name="Gabaldon T."/>
        </authorList>
    </citation>
    <scope>NUCLEOTIDE SEQUENCE</scope>
    <source>
        <strain evidence="5">CBS 4856</strain>
    </source>
</reference>
<dbReference type="EMBL" id="SWFS01000566">
    <property type="protein sequence ID" value="KAA8897391.1"/>
    <property type="molecule type" value="Genomic_DNA"/>
</dbReference>
<evidence type="ECO:0000313" key="5">
    <source>
        <dbReference type="EMBL" id="KAA8897391.1"/>
    </source>
</evidence>
<comment type="caution">
    <text evidence="5">The sequence shown here is derived from an EMBL/GenBank/DDBJ whole genome shotgun (WGS) entry which is preliminary data.</text>
</comment>
<dbReference type="OrthoDB" id="445357at2759"/>
<dbReference type="Pfam" id="PF18592">
    <property type="entry name" value="Tho1_MOS11_C"/>
    <property type="match status" value="1"/>
</dbReference>
<dbReference type="PANTHER" id="PTHR46551:SF1">
    <property type="entry name" value="SAP DOMAIN-CONTAINING RIBONUCLEOPROTEIN"/>
    <property type="match status" value="1"/>
</dbReference>
<proteinExistence type="inferred from homology"/>
<dbReference type="InterPro" id="IPR052240">
    <property type="entry name" value="SAP_domain_ribonucleoprotein"/>
</dbReference>
<dbReference type="AlphaFoldDB" id="A0A642UE51"/>
<dbReference type="Proteomes" id="UP000761534">
    <property type="component" value="Unassembled WGS sequence"/>
</dbReference>
<dbReference type="InterPro" id="IPR003034">
    <property type="entry name" value="SAP_dom"/>
</dbReference>
<gene>
    <name evidence="5" type="ORF">TRICI_006735</name>
</gene>
<evidence type="ECO:0000256" key="3">
    <source>
        <dbReference type="SAM" id="MobiDB-lite"/>
    </source>
</evidence>
<dbReference type="PROSITE" id="PS50800">
    <property type="entry name" value="SAP"/>
    <property type="match status" value="1"/>
</dbReference>
<evidence type="ECO:0000313" key="6">
    <source>
        <dbReference type="Proteomes" id="UP000761534"/>
    </source>
</evidence>
<dbReference type="Pfam" id="PF02037">
    <property type="entry name" value="SAP"/>
    <property type="match status" value="1"/>
</dbReference>
<organism evidence="5 6">
    <name type="scientific">Trichomonascus ciferrii</name>
    <dbReference type="NCBI Taxonomy" id="44093"/>
    <lineage>
        <taxon>Eukaryota</taxon>
        <taxon>Fungi</taxon>
        <taxon>Dikarya</taxon>
        <taxon>Ascomycota</taxon>
        <taxon>Saccharomycotina</taxon>
        <taxon>Dipodascomycetes</taxon>
        <taxon>Dipodascales</taxon>
        <taxon>Trichomonascaceae</taxon>
        <taxon>Trichomonascus</taxon>
        <taxon>Trichomonascus ciferrii complex</taxon>
    </lineage>
</organism>
<protein>
    <recommendedName>
        <fullName evidence="4">SAP domain-containing protein</fullName>
    </recommendedName>
</protein>
<accession>A0A642UE51</accession>
<keyword evidence="6" id="KW-1185">Reference proteome</keyword>
<feature type="compositionally biased region" description="Basic and acidic residues" evidence="3">
    <location>
        <begin position="73"/>
        <end position="84"/>
    </location>
</feature>
<dbReference type="InterPro" id="IPR036361">
    <property type="entry name" value="SAP_dom_sf"/>
</dbReference>
<dbReference type="GO" id="GO:0005634">
    <property type="term" value="C:nucleus"/>
    <property type="evidence" value="ECO:0007669"/>
    <property type="project" value="TreeGrafter"/>
</dbReference>
<evidence type="ECO:0000256" key="1">
    <source>
        <dbReference type="ARBA" id="ARBA00022553"/>
    </source>
</evidence>
<dbReference type="VEuPathDB" id="FungiDB:TRICI_006735"/>
<dbReference type="PANTHER" id="PTHR46551">
    <property type="entry name" value="SAP DOMAIN-CONTAINING RIBONUCLEOPROTEIN"/>
    <property type="match status" value="1"/>
</dbReference>
<keyword evidence="1" id="KW-0597">Phosphoprotein</keyword>
<evidence type="ECO:0000259" key="4">
    <source>
        <dbReference type="PROSITE" id="PS50800"/>
    </source>
</evidence>
<evidence type="ECO:0000256" key="2">
    <source>
        <dbReference type="ARBA" id="ARBA00046328"/>
    </source>
</evidence>
<feature type="compositionally biased region" description="Polar residues" evidence="3">
    <location>
        <begin position="63"/>
        <end position="72"/>
    </location>
</feature>
<feature type="region of interest" description="Disordered" evidence="3">
    <location>
        <begin position="15"/>
        <end position="118"/>
    </location>
</feature>
<comment type="similarity">
    <text evidence="2">Belongs to the SAP domain-containing ribonucleoprotein family.</text>
</comment>
<dbReference type="SMART" id="SM00513">
    <property type="entry name" value="SAP"/>
    <property type="match status" value="1"/>
</dbReference>
<sequence length="203" mass="22262">MSEYSGLKVAELKELLKSRGLSTSGTKPELIARLEENDNQQKTAANEGDHDASAAEKKGEPVTESNNGAVDQTTEKPSTEEVKNADTTTKPADTKTTEDTTTNADNQPEEKGEEGDQWAKLVIAEYERRLKRSKRFGIADEDTEQSLARVKKFGIEPAKAKKILTATMTQGKKEGRLGGVTKPPVEEAEKLKRRRERFAGNGA</sequence>
<dbReference type="GO" id="GO:0016973">
    <property type="term" value="P:poly(A)+ mRNA export from nucleus"/>
    <property type="evidence" value="ECO:0007669"/>
    <property type="project" value="TreeGrafter"/>
</dbReference>
<feature type="compositionally biased region" description="Basic and acidic residues" evidence="3">
    <location>
        <begin position="47"/>
        <end position="61"/>
    </location>
</feature>
<feature type="domain" description="SAP" evidence="4">
    <location>
        <begin position="4"/>
        <end position="38"/>
    </location>
</feature>